<keyword evidence="1" id="KW-0862">Zinc</keyword>
<keyword evidence="1" id="KW-0479">Metal-binding</keyword>
<evidence type="ECO:0000256" key="1">
    <source>
        <dbReference type="PROSITE-ProRule" id="PRU00325"/>
    </source>
</evidence>
<proteinExistence type="predicted"/>
<dbReference type="EMBL" id="JAZDUA010000041">
    <property type="protein sequence ID" value="KAK7871247.1"/>
    <property type="molecule type" value="Genomic_DNA"/>
</dbReference>
<dbReference type="InterPro" id="IPR007527">
    <property type="entry name" value="Znf_SWIM"/>
</dbReference>
<organism evidence="3 4">
    <name type="scientific">Gryllus longicercus</name>
    <dbReference type="NCBI Taxonomy" id="2509291"/>
    <lineage>
        <taxon>Eukaryota</taxon>
        <taxon>Metazoa</taxon>
        <taxon>Ecdysozoa</taxon>
        <taxon>Arthropoda</taxon>
        <taxon>Hexapoda</taxon>
        <taxon>Insecta</taxon>
        <taxon>Pterygota</taxon>
        <taxon>Neoptera</taxon>
        <taxon>Polyneoptera</taxon>
        <taxon>Orthoptera</taxon>
        <taxon>Ensifera</taxon>
        <taxon>Gryllidea</taxon>
        <taxon>Grylloidea</taxon>
        <taxon>Gryllidae</taxon>
        <taxon>Gryllinae</taxon>
        <taxon>Gryllus</taxon>
    </lineage>
</organism>
<dbReference type="PROSITE" id="PS50966">
    <property type="entry name" value="ZF_SWIM"/>
    <property type="match status" value="1"/>
</dbReference>
<sequence length="138" mass="15548">MTLDDLELFFTGSYQLSQAISYLGEMLDDNNSLSLAFLKEEPGIVRFEVKSRHIKSKIYKCYIHYDVDDVGLDAIKGYCCSCANGLRTIGCCSHVAALVYHLSYGRYLSKIIRPSEVLTNVFDINNVCPVIDEDSDED</sequence>
<feature type="domain" description="SWIM-type" evidence="2">
    <location>
        <begin position="65"/>
        <end position="103"/>
    </location>
</feature>
<protein>
    <recommendedName>
        <fullName evidence="2">SWIM-type domain-containing protein</fullName>
    </recommendedName>
</protein>
<comment type="caution">
    <text evidence="3">The sequence shown here is derived from an EMBL/GenBank/DDBJ whole genome shotgun (WGS) entry which is preliminary data.</text>
</comment>
<evidence type="ECO:0000259" key="2">
    <source>
        <dbReference type="PROSITE" id="PS50966"/>
    </source>
</evidence>
<keyword evidence="4" id="KW-1185">Reference proteome</keyword>
<name>A0AAN9W378_9ORTH</name>
<reference evidence="3 4" key="1">
    <citation type="submission" date="2024-03" db="EMBL/GenBank/DDBJ databases">
        <title>The genome assembly and annotation of the cricket Gryllus longicercus Weissman &amp; Gray.</title>
        <authorList>
            <person name="Szrajer S."/>
            <person name="Gray D."/>
            <person name="Ylla G."/>
        </authorList>
    </citation>
    <scope>NUCLEOTIDE SEQUENCE [LARGE SCALE GENOMIC DNA]</scope>
    <source>
        <strain evidence="3">DAG 2021-001</strain>
        <tissue evidence="3">Whole body minus gut</tissue>
    </source>
</reference>
<gene>
    <name evidence="3" type="ORF">R5R35_007536</name>
</gene>
<evidence type="ECO:0000313" key="4">
    <source>
        <dbReference type="Proteomes" id="UP001378592"/>
    </source>
</evidence>
<dbReference type="GO" id="GO:0008270">
    <property type="term" value="F:zinc ion binding"/>
    <property type="evidence" value="ECO:0007669"/>
    <property type="project" value="UniProtKB-KW"/>
</dbReference>
<accession>A0AAN9W378</accession>
<keyword evidence="1" id="KW-0863">Zinc-finger</keyword>
<dbReference type="AlphaFoldDB" id="A0AAN9W378"/>
<evidence type="ECO:0000313" key="3">
    <source>
        <dbReference type="EMBL" id="KAK7871247.1"/>
    </source>
</evidence>
<dbReference type="Proteomes" id="UP001378592">
    <property type="component" value="Unassembled WGS sequence"/>
</dbReference>